<sequence length="465" mass="49370">MPQPRRPEVSAFLLILICLSAAAAQIAAPPFTAAIAGPALLLFFLREWRHLARMARILVMISLLGSGMLLLAEKIDLAVLGRAIDRAAFLAFFVTALSLLQSAGGRSPMIRNCGEALVEQPPGRRYTVLTIGGALFGVLLSLGTLSLLGSIIVSGVEGRRGSTEPRISEIRMQRMTLAMLRGFSTIPMWSPTTMTLAIILSGLPSLRWIDILPLGLAATVAFLVLGWITDRLTYPRPSGANRTEGAPLTTLLPLVGLVILIPGVAYVVAEVLGLSMIAALLVTVPFISFGWIFIQMRGAGDSHPMRASGTWIMRDVLPSLPSLRSEVGIFAGSAFIGILIPPLLNLDVIGSTVAQLGLSAGGVLVLSFWGIALALMVGINPIISATIAIEILPNLPGLALSELGIAHMVMMSWAVIIGLSPFSTSVRMSARVIGREAAEIGLRWNLRFSLVAGALLSLYLFFIGA</sequence>
<feature type="transmembrane region" description="Helical" evidence="1">
    <location>
        <begin position="405"/>
        <end position="423"/>
    </location>
</feature>
<feature type="transmembrane region" description="Helical" evidence="1">
    <location>
        <begin position="131"/>
        <end position="156"/>
    </location>
</feature>
<dbReference type="OrthoDB" id="7832851at2"/>
<feature type="signal peptide" evidence="2">
    <location>
        <begin position="1"/>
        <end position="23"/>
    </location>
</feature>
<dbReference type="Proteomes" id="UP000248012">
    <property type="component" value="Unassembled WGS sequence"/>
</dbReference>
<feature type="transmembrane region" description="Helical" evidence="1">
    <location>
        <begin position="206"/>
        <end position="228"/>
    </location>
</feature>
<keyword evidence="1" id="KW-0472">Membrane</keyword>
<feature type="transmembrane region" description="Helical" evidence="1">
    <location>
        <begin position="444"/>
        <end position="463"/>
    </location>
</feature>
<feature type="transmembrane region" description="Helical" evidence="1">
    <location>
        <begin position="177"/>
        <end position="200"/>
    </location>
</feature>
<keyword evidence="4" id="KW-1185">Reference proteome</keyword>
<keyword evidence="2" id="KW-0732">Signal</keyword>
<evidence type="ECO:0000256" key="1">
    <source>
        <dbReference type="SAM" id="Phobius"/>
    </source>
</evidence>
<accession>A0A2V4MLJ4</accession>
<proteinExistence type="predicted"/>
<gene>
    <name evidence="3" type="ORF">DI396_08775</name>
</gene>
<reference evidence="3 4" key="1">
    <citation type="submission" date="2018-05" db="EMBL/GenBank/DDBJ databases">
        <title>Oceanovita maritima gen. nov., sp. nov., a marine bacterium in the family Rhodobacteraceae isolated from surface seawater of Lundu port Xiamen, China.</title>
        <authorList>
            <person name="Hetharua B.H."/>
            <person name="Min D."/>
            <person name="Liao H."/>
            <person name="Tian Y."/>
        </authorList>
    </citation>
    <scope>NUCLEOTIDE SEQUENCE [LARGE SCALE GENOMIC DNA]</scope>
    <source>
        <strain evidence="3 4">FSX-11</strain>
    </source>
</reference>
<feature type="transmembrane region" description="Helical" evidence="1">
    <location>
        <begin position="327"/>
        <end position="344"/>
    </location>
</feature>
<dbReference type="EMBL" id="QFVT01000005">
    <property type="protein sequence ID" value="PYC47535.1"/>
    <property type="molecule type" value="Genomic_DNA"/>
</dbReference>
<comment type="caution">
    <text evidence="3">The sequence shown here is derived from an EMBL/GenBank/DDBJ whole genome shotgun (WGS) entry which is preliminary data.</text>
</comment>
<evidence type="ECO:0000256" key="2">
    <source>
        <dbReference type="SAM" id="SignalP"/>
    </source>
</evidence>
<dbReference type="RefSeq" id="WP_110795844.1">
    <property type="nucleotide sequence ID" value="NZ_KZ826484.1"/>
</dbReference>
<keyword evidence="1" id="KW-1133">Transmembrane helix</keyword>
<protein>
    <submittedName>
        <fullName evidence="3">Uncharacterized protein</fullName>
    </submittedName>
</protein>
<feature type="transmembrane region" description="Helical" evidence="1">
    <location>
        <begin position="274"/>
        <end position="294"/>
    </location>
</feature>
<feature type="transmembrane region" description="Helical" evidence="1">
    <location>
        <begin position="248"/>
        <end position="268"/>
    </location>
</feature>
<name>A0A2V4MLJ4_9RHOB</name>
<evidence type="ECO:0000313" key="3">
    <source>
        <dbReference type="EMBL" id="PYC47535.1"/>
    </source>
</evidence>
<evidence type="ECO:0000313" key="4">
    <source>
        <dbReference type="Proteomes" id="UP000248012"/>
    </source>
</evidence>
<keyword evidence="1" id="KW-0812">Transmembrane</keyword>
<dbReference type="AlphaFoldDB" id="A0A2V4MLJ4"/>
<organism evidence="3 4">
    <name type="scientific">Litorivita pollutaquae</name>
    <dbReference type="NCBI Taxonomy" id="2200892"/>
    <lineage>
        <taxon>Bacteria</taxon>
        <taxon>Pseudomonadati</taxon>
        <taxon>Pseudomonadota</taxon>
        <taxon>Alphaproteobacteria</taxon>
        <taxon>Rhodobacterales</taxon>
        <taxon>Paracoccaceae</taxon>
        <taxon>Litorivita</taxon>
    </lineage>
</organism>
<feature type="chain" id="PRO_5015962273" evidence="2">
    <location>
        <begin position="24"/>
        <end position="465"/>
    </location>
</feature>
<feature type="transmembrane region" description="Helical" evidence="1">
    <location>
        <begin position="356"/>
        <end position="375"/>
    </location>
</feature>
<feature type="transmembrane region" description="Helical" evidence="1">
    <location>
        <begin position="50"/>
        <end position="71"/>
    </location>
</feature>